<proteinExistence type="predicted"/>
<evidence type="ECO:0000313" key="3">
    <source>
        <dbReference type="Proteomes" id="UP001066276"/>
    </source>
</evidence>
<evidence type="ECO:0000313" key="2">
    <source>
        <dbReference type="EMBL" id="KAJ1168748.1"/>
    </source>
</evidence>
<dbReference type="Proteomes" id="UP001066276">
    <property type="component" value="Chromosome 4_1"/>
</dbReference>
<keyword evidence="3" id="KW-1185">Reference proteome</keyword>
<comment type="caution">
    <text evidence="2">The sequence shown here is derived from an EMBL/GenBank/DDBJ whole genome shotgun (WGS) entry which is preliminary data.</text>
</comment>
<feature type="region of interest" description="Disordered" evidence="1">
    <location>
        <begin position="139"/>
        <end position="164"/>
    </location>
</feature>
<sequence length="240" mass="27560">MKTPLVIGRDVPTETVRTYIENSGQMVCYQANPMVLCPGSESQSFFAEKIRPHSSLFVYIPHRSSVVRQDLNRPTVKGREEGLESQTWQQERLSLRKVADRSPPSKIRCSVSGDPYRFLETPFVLKPLPAEAPLKSPHVPACMSDQQNARSEQTEQTKDVEDSNDRSILEHWNQRLNVLNPLRRRKGLIQCCVQYCPYEQEALRGLQVRLGHVHQNAQLEQQLGCRLQLTPQELRRLGFD</sequence>
<name>A0AAV7SX57_PLEWA</name>
<gene>
    <name evidence="2" type="ORF">NDU88_000662</name>
</gene>
<dbReference type="AlphaFoldDB" id="A0AAV7SX57"/>
<accession>A0AAV7SX57</accession>
<reference evidence="2" key="1">
    <citation type="journal article" date="2022" name="bioRxiv">
        <title>Sequencing and chromosome-scale assembly of the giantPleurodeles waltlgenome.</title>
        <authorList>
            <person name="Brown T."/>
            <person name="Elewa A."/>
            <person name="Iarovenko S."/>
            <person name="Subramanian E."/>
            <person name="Araus A.J."/>
            <person name="Petzold A."/>
            <person name="Susuki M."/>
            <person name="Suzuki K.-i.T."/>
            <person name="Hayashi T."/>
            <person name="Toyoda A."/>
            <person name="Oliveira C."/>
            <person name="Osipova E."/>
            <person name="Leigh N.D."/>
            <person name="Simon A."/>
            <person name="Yun M.H."/>
        </authorList>
    </citation>
    <scope>NUCLEOTIDE SEQUENCE</scope>
    <source>
        <strain evidence="2">20211129_DDA</strain>
        <tissue evidence="2">Liver</tissue>
    </source>
</reference>
<dbReference type="EMBL" id="JANPWB010000007">
    <property type="protein sequence ID" value="KAJ1168748.1"/>
    <property type="molecule type" value="Genomic_DNA"/>
</dbReference>
<organism evidence="2 3">
    <name type="scientific">Pleurodeles waltl</name>
    <name type="common">Iberian ribbed newt</name>
    <dbReference type="NCBI Taxonomy" id="8319"/>
    <lineage>
        <taxon>Eukaryota</taxon>
        <taxon>Metazoa</taxon>
        <taxon>Chordata</taxon>
        <taxon>Craniata</taxon>
        <taxon>Vertebrata</taxon>
        <taxon>Euteleostomi</taxon>
        <taxon>Amphibia</taxon>
        <taxon>Batrachia</taxon>
        <taxon>Caudata</taxon>
        <taxon>Salamandroidea</taxon>
        <taxon>Salamandridae</taxon>
        <taxon>Pleurodelinae</taxon>
        <taxon>Pleurodeles</taxon>
    </lineage>
</organism>
<feature type="compositionally biased region" description="Basic and acidic residues" evidence="1">
    <location>
        <begin position="152"/>
        <end position="164"/>
    </location>
</feature>
<protein>
    <submittedName>
        <fullName evidence="2">Uncharacterized protein</fullName>
    </submittedName>
</protein>
<evidence type="ECO:0000256" key="1">
    <source>
        <dbReference type="SAM" id="MobiDB-lite"/>
    </source>
</evidence>